<dbReference type="EMBL" id="AAXT01000002">
    <property type="protein sequence ID" value="EDO07170.1"/>
    <property type="molecule type" value="Genomic_DNA"/>
</dbReference>
<reference evidence="4" key="3">
    <citation type="journal article" date="2021" name="Int. J. Parasitol.">
        <title>Comparative analysis of gene expression between Babesia bovis blood stages and kinetes allowed by improved genome annotation.</title>
        <authorList>
            <person name="Ueti M.W."/>
            <person name="Johnson W.C."/>
            <person name="Kappmeyer L.S."/>
            <person name="Herndon D.R."/>
            <person name="Mousel M.R."/>
            <person name="Reif K.E."/>
            <person name="Taus N.S."/>
            <person name="Ifeonu O.O."/>
            <person name="Silva J.C."/>
            <person name="Suarez C.E."/>
            <person name="Brayton K.A."/>
        </authorList>
    </citation>
    <scope>NUCLEOTIDE SEQUENCE [LARGE SCALE GENOMIC DNA]</scope>
</reference>
<dbReference type="eggNOG" id="ENOG502SFXZ">
    <property type="taxonomic scope" value="Eukaryota"/>
</dbReference>
<dbReference type="AlphaFoldDB" id="A7ARK1"/>
<dbReference type="KEGG" id="bbo:BBOV_IV008160"/>
<gene>
    <name evidence="3" type="ORF">BBOV_IV008160</name>
</gene>
<evidence type="ECO:0000259" key="2">
    <source>
        <dbReference type="Pfam" id="PF08429"/>
    </source>
</evidence>
<evidence type="ECO:0000256" key="1">
    <source>
        <dbReference type="SAM" id="MobiDB-lite"/>
    </source>
</evidence>
<feature type="domain" description="Lysine-specific demethylase-like" evidence="2">
    <location>
        <begin position="207"/>
        <end position="529"/>
    </location>
</feature>
<dbReference type="InterPro" id="IPR013637">
    <property type="entry name" value="Lys_sp_deMease-like_dom"/>
</dbReference>
<dbReference type="RefSeq" id="XP_001610738.1">
    <property type="nucleotide sequence ID" value="XM_001610688.1"/>
</dbReference>
<evidence type="ECO:0000313" key="3">
    <source>
        <dbReference type="EMBL" id="EDO07170.1"/>
    </source>
</evidence>
<keyword evidence="4" id="KW-1185">Reference proteome</keyword>
<dbReference type="InParanoid" id="A7ARK1"/>
<protein>
    <recommendedName>
        <fullName evidence="2">Lysine-specific demethylase-like domain-containing protein</fullName>
    </recommendedName>
</protein>
<dbReference type="Proteomes" id="UP000002173">
    <property type="component" value="Unassembled WGS sequence"/>
</dbReference>
<reference evidence="4" key="2">
    <citation type="journal article" date="2020" name="Data Brief">
        <title>Transcriptome dataset of Babesia bovis life stages within vertebrate and invertebrate hosts.</title>
        <authorList>
            <person name="Ueti M.W."/>
            <person name="Johnson W.C."/>
            <person name="Kappmeyer L.S."/>
            <person name="Herndon D.R."/>
            <person name="Mousel M.R."/>
            <person name="Reif K.E."/>
            <person name="Taus N.S."/>
            <person name="Ifeonu O.O."/>
            <person name="Silva J.C."/>
            <person name="Suarez C.E."/>
            <person name="Brayton K.A."/>
        </authorList>
    </citation>
    <scope>NUCLEOTIDE SEQUENCE [LARGE SCALE GENOMIC DNA]</scope>
</reference>
<organism evidence="3 4">
    <name type="scientific">Babesia bovis</name>
    <dbReference type="NCBI Taxonomy" id="5865"/>
    <lineage>
        <taxon>Eukaryota</taxon>
        <taxon>Sar</taxon>
        <taxon>Alveolata</taxon>
        <taxon>Apicomplexa</taxon>
        <taxon>Aconoidasida</taxon>
        <taxon>Piroplasmida</taxon>
        <taxon>Babesiidae</taxon>
        <taxon>Babesia</taxon>
    </lineage>
</organism>
<dbReference type="Pfam" id="PF08429">
    <property type="entry name" value="PLU-1"/>
    <property type="match status" value="1"/>
</dbReference>
<feature type="region of interest" description="Disordered" evidence="1">
    <location>
        <begin position="104"/>
        <end position="127"/>
    </location>
</feature>
<reference evidence="3 4" key="1">
    <citation type="journal article" date="2007" name="PLoS Pathog.">
        <title>Genome sequence of Babesia bovis and comparative analysis of apicomplexan hemoprotozoa.</title>
        <authorList>
            <person name="Brayton K.A."/>
            <person name="Lau A.O.T."/>
            <person name="Herndon D.R."/>
            <person name="Hannick L."/>
            <person name="Kappmeyer L.S."/>
            <person name="Berens S.J."/>
            <person name="Bidwell S.L."/>
            <person name="Brown W.C."/>
            <person name="Crabtree J."/>
            <person name="Fadrosh D."/>
            <person name="Feldblum T."/>
            <person name="Forberger H.A."/>
            <person name="Haas B.J."/>
            <person name="Howell J.M."/>
            <person name="Khouri H."/>
            <person name="Koo H."/>
            <person name="Mann D.J."/>
            <person name="Norimine J."/>
            <person name="Paulsen I.T."/>
            <person name="Radune D."/>
            <person name="Ren Q."/>
            <person name="Smith R.K. Jr."/>
            <person name="Suarez C.E."/>
            <person name="White O."/>
            <person name="Wortman J.R."/>
            <person name="Knowles D.P. Jr."/>
            <person name="McElwain T.F."/>
            <person name="Nene V.M."/>
        </authorList>
    </citation>
    <scope>NUCLEOTIDE SEQUENCE [LARGE SCALE GENOMIC DNA]</scope>
    <source>
        <strain evidence="3">T2Bo</strain>
    </source>
</reference>
<name>A7ARK1_BABBO</name>
<dbReference type="GeneID" id="5478972"/>
<comment type="caution">
    <text evidence="3">The sequence shown here is derived from an EMBL/GenBank/DDBJ whole genome shotgun (WGS) entry which is preliminary data.</text>
</comment>
<dbReference type="OMA" id="LNRFNNW"/>
<accession>A7ARK1</accession>
<dbReference type="VEuPathDB" id="PiroplasmaDB:BBOV_IV008160"/>
<proteinExistence type="predicted"/>
<sequence>MESEPSSKLPPIYIDKTKKQRTDLLTRQALVPPIFRRREVIKREGKYLRVHGTSNSASDSHPSAADVYRHSLFNKYKTAFNHISTESALNNRFASSQVCGNDDVVLDDGKRSPKKRRREKSMAHEGCESLPNSPWLNRVAPVIVKLISMHDDSLGDPSTPQFQDKLSEVSASGSKLDERSLREMSCVLSKLVSYIDEWHDTSRRLISEQIPIEEARTILEDFKEITGGLIKVDLVTEIEDEIKSCEAFGAKVLNLITTPSTGSVRTVSLEDVHSMLQESRSCKFLVPEVVGLEAIFRNLLSLRNLMETSVLELDVSECESLVSMTEKGIIRLPRLDDLRNRLRESVWLNGANRLSQRPVRFSFAKSLLATVPDVLRNHPLYAFVQKKCANAEKWIQRVSRYSFYRMVMNDNPSGNGAKKDSSTAQDSDMDVDTGIRCDASTFEELCTSYHKLGVTLPLFRNIEPIYQSLRRLQRRLAKIESLLKANSRNPNVANDCIFLLQHSEPLAAYIDISEQLQPLRTDVEQWLSYEKRCRKILDTVKSFSLTVEYNRLKTDWDFLINFRKTTKLSENDFSALTELMKAYDNEDRVSFDEVRQLDTEFTSLRIKNLVLQREMNEIYDRGLSMISKIECAIDSVKEDSGKNASVLSHLVLVIIDVLKFGAKLDSMNRLLQCLDYLRWSRDFYLTLLDQRIPYDGGLQLRTLASIGANETFKEITTCVSVHEKVVARLQELGYIDCNTVVPSTEFDLLCLLLRDYGDPKPLTAAQNVV</sequence>
<evidence type="ECO:0000313" key="4">
    <source>
        <dbReference type="Proteomes" id="UP000002173"/>
    </source>
</evidence>